<dbReference type="EMBL" id="UXSR01000268">
    <property type="protein sequence ID" value="VDD75874.1"/>
    <property type="molecule type" value="Genomic_DNA"/>
</dbReference>
<dbReference type="FunFam" id="3.40.50.300:FF:000481">
    <property type="entry name" value="Structural maintenance of chromosomes 4"/>
    <property type="match status" value="1"/>
</dbReference>
<evidence type="ECO:0000256" key="1">
    <source>
        <dbReference type="ARBA" id="ARBA00004123"/>
    </source>
</evidence>
<dbReference type="GO" id="GO:0007076">
    <property type="term" value="P:mitotic chromosome condensation"/>
    <property type="evidence" value="ECO:0007669"/>
    <property type="project" value="TreeGrafter"/>
</dbReference>
<dbReference type="PANTHER" id="PTHR18937">
    <property type="entry name" value="STRUCTURAL MAINTENANCE OF CHROMOSOMES SMC FAMILY MEMBER"/>
    <property type="match status" value="1"/>
</dbReference>
<protein>
    <recommendedName>
        <fullName evidence="11">Structural maintenance of chromosomes protein</fullName>
    </recommendedName>
</protein>
<dbReference type="SUPFAM" id="SSF75553">
    <property type="entry name" value="Smc hinge domain"/>
    <property type="match status" value="1"/>
</dbReference>
<keyword evidence="7 12" id="KW-0175">Coiled coil</keyword>
<dbReference type="Gene3D" id="1.20.5.170">
    <property type="match status" value="1"/>
</dbReference>
<reference evidence="15 16" key="1">
    <citation type="submission" date="2018-10" db="EMBL/GenBank/DDBJ databases">
        <authorList>
            <consortium name="Pathogen Informatics"/>
        </authorList>
    </citation>
    <scope>NUCLEOTIDE SEQUENCE [LARGE SCALE GENOMIC DNA]</scope>
</reference>
<dbReference type="GO" id="GO:0005524">
    <property type="term" value="F:ATP binding"/>
    <property type="evidence" value="ECO:0007669"/>
    <property type="project" value="UniProtKB-KW"/>
</dbReference>
<dbReference type="GO" id="GO:0000796">
    <property type="term" value="C:condensin complex"/>
    <property type="evidence" value="ECO:0007669"/>
    <property type="project" value="TreeGrafter"/>
</dbReference>
<feature type="coiled-coil region" evidence="12">
    <location>
        <begin position="890"/>
        <end position="1015"/>
    </location>
</feature>
<dbReference type="FunFam" id="3.40.50.300:FF:000585">
    <property type="entry name" value="Structural maintenance of chromosomes 4"/>
    <property type="match status" value="1"/>
</dbReference>
<accession>A0A0R3U594</accession>
<evidence type="ECO:0000256" key="12">
    <source>
        <dbReference type="SAM" id="Coils"/>
    </source>
</evidence>
<dbReference type="SUPFAM" id="SSF57997">
    <property type="entry name" value="Tropomyosin"/>
    <property type="match status" value="1"/>
</dbReference>
<evidence type="ECO:0000313" key="15">
    <source>
        <dbReference type="EMBL" id="VDD75874.1"/>
    </source>
</evidence>
<dbReference type="GO" id="GO:0016887">
    <property type="term" value="F:ATP hydrolysis activity"/>
    <property type="evidence" value="ECO:0007669"/>
    <property type="project" value="InterPro"/>
</dbReference>
<evidence type="ECO:0000256" key="8">
    <source>
        <dbReference type="ARBA" id="ARBA00023067"/>
    </source>
</evidence>
<comment type="similarity">
    <text evidence="2">Belongs to the SMC family. SMC4 subfamily.</text>
</comment>
<feature type="domain" description="SMC hinge" evidence="14">
    <location>
        <begin position="578"/>
        <end position="696"/>
    </location>
</feature>
<feature type="coiled-coil region" evidence="12">
    <location>
        <begin position="1085"/>
        <end position="1136"/>
    </location>
</feature>
<evidence type="ECO:0000256" key="6">
    <source>
        <dbReference type="ARBA" id="ARBA00022840"/>
    </source>
</evidence>
<evidence type="ECO:0000256" key="10">
    <source>
        <dbReference type="ARBA" id="ARBA00023306"/>
    </source>
</evidence>
<comment type="subcellular location">
    <subcellularLocation>
        <location evidence="1 11">Nucleus</location>
    </subcellularLocation>
</comment>
<dbReference type="STRING" id="53468.A0A0R3U594"/>
<dbReference type="InterPro" id="IPR010935">
    <property type="entry name" value="SMC_hinge"/>
</dbReference>
<dbReference type="Gene3D" id="1.20.1060.20">
    <property type="match status" value="1"/>
</dbReference>
<dbReference type="InterPro" id="IPR024704">
    <property type="entry name" value="SMC"/>
</dbReference>
<feature type="region of interest" description="Disordered" evidence="13">
    <location>
        <begin position="1027"/>
        <end position="1085"/>
    </location>
</feature>
<dbReference type="InterPro" id="IPR003395">
    <property type="entry name" value="RecF/RecN/SMC_N"/>
</dbReference>
<keyword evidence="16" id="KW-1185">Reference proteome</keyword>
<dbReference type="PIRSF" id="PIRSF005719">
    <property type="entry name" value="SMC"/>
    <property type="match status" value="1"/>
</dbReference>
<evidence type="ECO:0000256" key="2">
    <source>
        <dbReference type="ARBA" id="ARBA00006005"/>
    </source>
</evidence>
<name>A0A0R3U594_MESCO</name>
<evidence type="ECO:0000256" key="9">
    <source>
        <dbReference type="ARBA" id="ARBA00023242"/>
    </source>
</evidence>
<evidence type="ECO:0000259" key="14">
    <source>
        <dbReference type="SMART" id="SM00968"/>
    </source>
</evidence>
<evidence type="ECO:0000256" key="4">
    <source>
        <dbReference type="ARBA" id="ARBA00022741"/>
    </source>
</evidence>
<keyword evidence="8" id="KW-0226">DNA condensation</keyword>
<dbReference type="InterPro" id="IPR036277">
    <property type="entry name" value="SMC_hinge_sf"/>
</dbReference>
<dbReference type="Pfam" id="PF02463">
    <property type="entry name" value="SMC_N"/>
    <property type="match status" value="1"/>
</dbReference>
<keyword evidence="4" id="KW-0547">Nucleotide-binding</keyword>
<evidence type="ECO:0000256" key="5">
    <source>
        <dbReference type="ARBA" id="ARBA00022776"/>
    </source>
</evidence>
<dbReference type="Gene3D" id="3.40.50.300">
    <property type="entry name" value="P-loop containing nucleotide triphosphate hydrolases"/>
    <property type="match status" value="2"/>
</dbReference>
<dbReference type="Gene3D" id="3.30.70.1620">
    <property type="match status" value="1"/>
</dbReference>
<feature type="coiled-coil region" evidence="12">
    <location>
        <begin position="753"/>
        <end position="860"/>
    </location>
</feature>
<keyword evidence="5" id="KW-0498">Mitosis</keyword>
<sequence>MELAPGDTLLPTISDDDLINNCPPVEIPPADVPFHLADDNGARLVISQVVCENFKSYGGRRVLGPFHKNFTCIIGPNGSGKSNVIDALLFVFGFRASKVRSKKLSSLIHNSDELPDVGFCHVAVHFRRIVDTGGGANDYEVVAGSEFVISRKAFKDSSNSYYVNDCKASFKEVTSLLRQHGIDLDHNRFLILQGEVEQISLMKPKAATEYETGFLEYLEDIIGSNRFKRPLAILADRIERLKDIRLEKLARVKAVEKERNELETVKEEALTYLRLLNKITRIKNVVYQKNRLQELASESRYKKQLADADAKLEEHSRQVKSLVEELGQLKAKRDAEDKRVATLQEQHRAAKARFAGYEAEDSQIRDEHAHLKAQGKRTVKALAAEKKKLEEVRRLPVEAEDRRSTLKSQLAELEANKAKQEAIYQETMDILAKETAPLRKKMEAAEEALAPVQKAADEAASQLAIARQELELAMSAVKREQERANDARDGARSAQDRLAERERELADSLKLTSPHQVQELQKAETELTKAKTEEKTLIDQVNQLRSSLTEAKSSFQADSTRNRVLSALTTAMQAGKLKGILGRLGDLGVIPQKYDIAISTSCGALDHIVVETMEFAQRAVEYLKQNNLGQASFIGLDKMQRWASEATRRFVGPVPTAQRLFDLVDTSSNPQVRPCFYFALRNTLVADNLDIAVDWAFKHEQRHRVVTLQGQLIEASGAMSGGGGNRSISGRMTTDAQRARRRSSTGLFTEASIAEKEKELTTCETKLAATKQRRERLEDAVTQLSQCMQEAQRKVTKCQNEIARLREEAAVLTREADQAEKRAASAGPTAKERQKMESAVANLEKLHAAKAEKADALRARVEEVKASLVGAGSARLAAVRSRVGLVEKKIKETNDQFTKLEVDIKSAQRNEAKCEAKVKSYEDEVERLKERLVTIEARMLEIEKTAKTCMDEFQDLQKSIHELNQNLAKVNCEIEQAESNLAAKRKDEGIAQRQAEELRGQVKEAASRARTWQMKLRSLRLHVIEEDEEEEAAGSQEADSQRASVDSDCTRPQSPVPEDTNAPSTSRSPDSLGDASKRTKLPTFTEEQLAEMTVNEAEVQKLEEQTNAMAPNMAAIEQYRKKVDLYLKRVAELDQVTELRAEQLRQEADAKAKRLSEFMAGFNVITTRLKEMYQMLTQGGDAELELIDSLDPFSEGIVFSVRPPKKTWKSIANLSGGEKTLSSLALVFALHHYKPTPLYVMDEIDAALDFKNVSIVGNYVVERTKNAQFVIISLRNNMFDLADRLVGIYKTHNITKSVAIDCAYLSRRLESAISKRLGVAVGNTNQVPSNQQALHIQVGAVLPGDAQPTSLPVAGVPDQDQPRSTCSTESAQTFVPQSAS</sequence>
<dbReference type="OrthoDB" id="5575062at2759"/>
<evidence type="ECO:0000256" key="7">
    <source>
        <dbReference type="ARBA" id="ARBA00023054"/>
    </source>
</evidence>
<dbReference type="Pfam" id="PF06470">
    <property type="entry name" value="SMC_hinge"/>
    <property type="match status" value="1"/>
</dbReference>
<evidence type="ECO:0000313" key="16">
    <source>
        <dbReference type="Proteomes" id="UP000267029"/>
    </source>
</evidence>
<feature type="coiled-coil region" evidence="12">
    <location>
        <begin position="238"/>
        <end position="430"/>
    </location>
</feature>
<feature type="region of interest" description="Disordered" evidence="13">
    <location>
        <begin position="718"/>
        <end position="745"/>
    </location>
</feature>
<keyword evidence="6" id="KW-0067">ATP-binding</keyword>
<feature type="compositionally biased region" description="Polar residues" evidence="13">
    <location>
        <begin position="1362"/>
        <end position="1380"/>
    </location>
</feature>
<dbReference type="SUPFAM" id="SSF52540">
    <property type="entry name" value="P-loop containing nucleoside triphosphate hydrolases"/>
    <property type="match status" value="1"/>
</dbReference>
<feature type="region of interest" description="Disordered" evidence="13">
    <location>
        <begin position="480"/>
        <end position="503"/>
    </location>
</feature>
<evidence type="ECO:0000256" key="3">
    <source>
        <dbReference type="ARBA" id="ARBA00022618"/>
    </source>
</evidence>
<dbReference type="PANTHER" id="PTHR18937:SF172">
    <property type="entry name" value="STRUCTURAL MAINTENANCE OF CHROMOSOMES PROTEIN"/>
    <property type="match status" value="1"/>
</dbReference>
<feature type="region of interest" description="Disordered" evidence="13">
    <location>
        <begin position="1349"/>
        <end position="1380"/>
    </location>
</feature>
<keyword evidence="3" id="KW-0132">Cell division</keyword>
<proteinExistence type="inferred from homology"/>
<evidence type="ECO:0000256" key="13">
    <source>
        <dbReference type="SAM" id="MobiDB-lite"/>
    </source>
</evidence>
<evidence type="ECO:0000256" key="11">
    <source>
        <dbReference type="PIRNR" id="PIRNR005719"/>
    </source>
</evidence>
<dbReference type="SMART" id="SM00968">
    <property type="entry name" value="SMC_hinge"/>
    <property type="match status" value="1"/>
</dbReference>
<dbReference type="Proteomes" id="UP000267029">
    <property type="component" value="Unassembled WGS sequence"/>
</dbReference>
<dbReference type="GO" id="GO:0051301">
    <property type="term" value="P:cell division"/>
    <property type="evidence" value="ECO:0007669"/>
    <property type="project" value="UniProtKB-KW"/>
</dbReference>
<gene>
    <name evidence="15" type="ORF">MCOS_LOCUS1877</name>
</gene>
<keyword evidence="10" id="KW-0131">Cell cycle</keyword>
<dbReference type="InterPro" id="IPR027417">
    <property type="entry name" value="P-loop_NTPase"/>
</dbReference>
<keyword evidence="9 11" id="KW-0539">Nucleus</keyword>
<organism evidence="15 16">
    <name type="scientific">Mesocestoides corti</name>
    <name type="common">Flatworm</name>
    <dbReference type="NCBI Taxonomy" id="53468"/>
    <lineage>
        <taxon>Eukaryota</taxon>
        <taxon>Metazoa</taxon>
        <taxon>Spiralia</taxon>
        <taxon>Lophotrochozoa</taxon>
        <taxon>Platyhelminthes</taxon>
        <taxon>Cestoda</taxon>
        <taxon>Eucestoda</taxon>
        <taxon>Cyclophyllidea</taxon>
        <taxon>Mesocestoididae</taxon>
        <taxon>Mesocestoides</taxon>
    </lineage>
</organism>
<dbReference type="GO" id="GO:0005634">
    <property type="term" value="C:nucleus"/>
    <property type="evidence" value="ECO:0007669"/>
    <property type="project" value="UniProtKB-SubCell"/>
</dbReference>